<organism evidence="1">
    <name type="scientific">Aspergillus arachidicola</name>
    <dbReference type="NCBI Taxonomy" id="656916"/>
    <lineage>
        <taxon>Eukaryota</taxon>
        <taxon>Fungi</taxon>
        <taxon>Dikarya</taxon>
        <taxon>Ascomycota</taxon>
        <taxon>Pezizomycotina</taxon>
        <taxon>Eurotiomycetes</taxon>
        <taxon>Eurotiomycetidae</taxon>
        <taxon>Eurotiales</taxon>
        <taxon>Aspergillaceae</taxon>
        <taxon>Aspergillus</taxon>
        <taxon>Aspergillus subgen. Circumdati</taxon>
    </lineage>
</organism>
<feature type="non-terminal residue" evidence="1">
    <location>
        <position position="74"/>
    </location>
</feature>
<gene>
    <name evidence="1" type="ORF">BDV24DRAFT_146353</name>
</gene>
<name>A0A5N6XLI4_9EURO</name>
<proteinExistence type="predicted"/>
<accession>A0A5N6XLI4</accession>
<dbReference type="Proteomes" id="UP000325558">
    <property type="component" value="Unassembled WGS sequence"/>
</dbReference>
<dbReference type="EMBL" id="ML737392">
    <property type="protein sequence ID" value="KAE8334134.1"/>
    <property type="molecule type" value="Genomic_DNA"/>
</dbReference>
<dbReference type="AlphaFoldDB" id="A0A5N6XLI4"/>
<evidence type="ECO:0000313" key="1">
    <source>
        <dbReference type="EMBL" id="KAE8334134.1"/>
    </source>
</evidence>
<sequence>MCPVLCHCLRSIIVLFLTDRYELLASHRLGPVSDSCVHEKVSTSGYGNAGEAPGALSLPFGAFTSSNFANLLQL</sequence>
<protein>
    <submittedName>
        <fullName evidence="1">Uncharacterized protein</fullName>
    </submittedName>
</protein>
<reference evidence="1" key="1">
    <citation type="submission" date="2019-04" db="EMBL/GenBank/DDBJ databases">
        <title>Friends and foes A comparative genomics study of 23 Aspergillus species from section Flavi.</title>
        <authorList>
            <consortium name="DOE Joint Genome Institute"/>
            <person name="Kjaerbolling I."/>
            <person name="Vesth T."/>
            <person name="Frisvad J.C."/>
            <person name="Nybo J.L."/>
            <person name="Theobald S."/>
            <person name="Kildgaard S."/>
            <person name="Isbrandt T."/>
            <person name="Kuo A."/>
            <person name="Sato A."/>
            <person name="Lyhne E.K."/>
            <person name="Kogle M.E."/>
            <person name="Wiebenga A."/>
            <person name="Kun R.S."/>
            <person name="Lubbers R.J."/>
            <person name="Makela M.R."/>
            <person name="Barry K."/>
            <person name="Chovatia M."/>
            <person name="Clum A."/>
            <person name="Daum C."/>
            <person name="Haridas S."/>
            <person name="He G."/>
            <person name="LaButti K."/>
            <person name="Lipzen A."/>
            <person name="Mondo S."/>
            <person name="Riley R."/>
            <person name="Salamov A."/>
            <person name="Simmons B.A."/>
            <person name="Magnuson J.K."/>
            <person name="Henrissat B."/>
            <person name="Mortensen U.H."/>
            <person name="Larsen T.O."/>
            <person name="Devries R.P."/>
            <person name="Grigoriev I.V."/>
            <person name="Machida M."/>
            <person name="Baker S.E."/>
            <person name="Andersen M.R."/>
        </authorList>
    </citation>
    <scope>NUCLEOTIDE SEQUENCE</scope>
    <source>
        <strain evidence="1">CBS 117612</strain>
    </source>
</reference>